<dbReference type="EMBL" id="CM046389">
    <property type="protein sequence ID" value="KAI8567658.1"/>
    <property type="molecule type" value="Genomic_DNA"/>
</dbReference>
<name>A0ACC0PS83_RHOML</name>
<sequence>MQQTVLTLWDQFVQHEGRAFTQLSGAYPIVLGVRFKVDTRNGVKLQTRGSTTFIFDPVLPEANALKSWCMIHSAAINKLPAIELQQVGLIKSLIPCRSQIIKINRLPTIVSTINMASFPDMLASTCPPFISIETQKRKNSLQQRGSDYYLVSAFGNRVLVGTSIPRGRKNLIYFANRNFIIRYSNIYHLGRKFRWTKCEDFRNWINTLINSVPKFIQPHMRSIHQLDPPDASLGNIQYL</sequence>
<keyword evidence="2" id="KW-1185">Reference proteome</keyword>
<organism evidence="1 2">
    <name type="scientific">Rhododendron molle</name>
    <name type="common">Chinese azalea</name>
    <name type="synonym">Azalea mollis</name>
    <dbReference type="NCBI Taxonomy" id="49168"/>
    <lineage>
        <taxon>Eukaryota</taxon>
        <taxon>Viridiplantae</taxon>
        <taxon>Streptophyta</taxon>
        <taxon>Embryophyta</taxon>
        <taxon>Tracheophyta</taxon>
        <taxon>Spermatophyta</taxon>
        <taxon>Magnoliopsida</taxon>
        <taxon>eudicotyledons</taxon>
        <taxon>Gunneridae</taxon>
        <taxon>Pentapetalae</taxon>
        <taxon>asterids</taxon>
        <taxon>Ericales</taxon>
        <taxon>Ericaceae</taxon>
        <taxon>Ericoideae</taxon>
        <taxon>Rhodoreae</taxon>
        <taxon>Rhododendron</taxon>
    </lineage>
</organism>
<gene>
    <name evidence="1" type="ORF">RHMOL_Rhmol02G0138900</name>
</gene>
<protein>
    <submittedName>
        <fullName evidence="1">Uncharacterized protein</fullName>
    </submittedName>
</protein>
<evidence type="ECO:0000313" key="1">
    <source>
        <dbReference type="EMBL" id="KAI8567658.1"/>
    </source>
</evidence>
<proteinExistence type="predicted"/>
<comment type="caution">
    <text evidence="1">The sequence shown here is derived from an EMBL/GenBank/DDBJ whole genome shotgun (WGS) entry which is preliminary data.</text>
</comment>
<reference evidence="1" key="1">
    <citation type="submission" date="2022-02" db="EMBL/GenBank/DDBJ databases">
        <title>Plant Genome Project.</title>
        <authorList>
            <person name="Zhang R.-G."/>
        </authorList>
    </citation>
    <scope>NUCLEOTIDE SEQUENCE</scope>
    <source>
        <strain evidence="1">AT1</strain>
    </source>
</reference>
<evidence type="ECO:0000313" key="2">
    <source>
        <dbReference type="Proteomes" id="UP001062846"/>
    </source>
</evidence>
<dbReference type="Proteomes" id="UP001062846">
    <property type="component" value="Chromosome 2"/>
</dbReference>
<accession>A0ACC0PS83</accession>